<dbReference type="AlphaFoldDB" id="A0A2T7CAH8"/>
<name>A0A2T7CAH8_9POAL</name>
<comment type="similarity">
    <text evidence="13">Belongs to the protein kinase superfamily. Ser/Thr protein kinase family. CDPK subfamily.</text>
</comment>
<dbReference type="Gene3D" id="3.30.200.20">
    <property type="entry name" value="Phosphorylase Kinase, domain 1"/>
    <property type="match status" value="1"/>
</dbReference>
<keyword evidence="20" id="KW-1185">Reference proteome</keyword>
<keyword evidence="5" id="KW-0519">Myristate</keyword>
<dbReference type="SUPFAM" id="SSF56112">
    <property type="entry name" value="Protein kinase-like (PK-like)"/>
    <property type="match status" value="1"/>
</dbReference>
<dbReference type="Gramene" id="PUZ40349">
    <property type="protein sequence ID" value="PUZ40349"/>
    <property type="gene ID" value="GQ55_9G416100"/>
</dbReference>
<dbReference type="InterPro" id="IPR017441">
    <property type="entry name" value="Protein_kinase_ATP_BS"/>
</dbReference>
<feature type="binding site" evidence="16">
    <location>
        <position position="109"/>
    </location>
    <ligand>
        <name>ATP</name>
        <dbReference type="ChEBI" id="CHEBI:30616"/>
    </ligand>
</feature>
<dbReference type="GO" id="GO:0005509">
    <property type="term" value="F:calcium ion binding"/>
    <property type="evidence" value="ECO:0007669"/>
    <property type="project" value="InterPro"/>
</dbReference>
<evidence type="ECO:0000256" key="13">
    <source>
        <dbReference type="ARBA" id="ARBA00024334"/>
    </source>
</evidence>
<sequence length="549" mass="62697">MGNQCQNGTYGNKYNNYNRYQNERLASRYDDGDDTEDCFSGSSRSSVADLMQQGLRRTLTSISVLRQKTPNVTEHYTLGRKLGDGKYGTTYLCTEISTGCQYACKSILKKKFVSMQDIEDVRREIQIMRYLSGQKNIVTIKDAYEDAEAVHIVMELCEGGELYHRITKGNYSEQKAAELMRIIVGIIENCHSLGVMHRDLKPENFLLQDKDDDLSIKVIDFGLSVFFKPGEVFTEVVGSPYYIAPEVLQNHYGPEADIWTAGVILYVLLSGVPPFWADTRRGVYDKIQDGHFDLESEQWQRISDRAKDLIRKMLCPCPSERLKAHEVLQHPWICDNGVATDQTRDPTVSRLNKLFATNKLKKLARQVIAEHLSEQETARLREMFKAMDTENRGVITLGELKEGLRRCCSVFNRTEINGLMDARCLYLLIRILLQPDSDNTTSIHWEEFIAATVPLGKIEHKEHSMPAFTYFDKDGSGYITVDKLQKPQVEQNMEDAFLEEIILEVNQNNDGQTNYSEFVTMMQSNNSGLGWQTMESGLNVPLREAPEVY</sequence>
<keyword evidence="4" id="KW-0808">Transferase</keyword>
<dbReference type="InterPro" id="IPR008271">
    <property type="entry name" value="Ser/Thr_kinase_AS"/>
</dbReference>
<organism evidence="19 20">
    <name type="scientific">Panicum hallii var. hallii</name>
    <dbReference type="NCBI Taxonomy" id="1504633"/>
    <lineage>
        <taxon>Eukaryota</taxon>
        <taxon>Viridiplantae</taxon>
        <taxon>Streptophyta</taxon>
        <taxon>Embryophyta</taxon>
        <taxon>Tracheophyta</taxon>
        <taxon>Spermatophyta</taxon>
        <taxon>Magnoliopsida</taxon>
        <taxon>Liliopsida</taxon>
        <taxon>Poales</taxon>
        <taxon>Poaceae</taxon>
        <taxon>PACMAD clade</taxon>
        <taxon>Panicoideae</taxon>
        <taxon>Panicodae</taxon>
        <taxon>Paniceae</taxon>
        <taxon>Panicinae</taxon>
        <taxon>Panicum</taxon>
        <taxon>Panicum sect. Panicum</taxon>
    </lineage>
</organism>
<dbReference type="Proteomes" id="UP000244336">
    <property type="component" value="Chromosome 9"/>
</dbReference>
<dbReference type="Gene3D" id="1.10.510.10">
    <property type="entry name" value="Transferase(Phosphotransferase) domain 1"/>
    <property type="match status" value="1"/>
</dbReference>
<evidence type="ECO:0000256" key="14">
    <source>
        <dbReference type="ARBA" id="ARBA00047899"/>
    </source>
</evidence>
<dbReference type="FunFam" id="1.10.238.10:FF:000003">
    <property type="entry name" value="Calmodulin A"/>
    <property type="match status" value="1"/>
</dbReference>
<gene>
    <name evidence="19" type="ORF">GQ55_9G416100</name>
</gene>
<dbReference type="FunFam" id="3.30.200.20:FF:000004">
    <property type="entry name" value="Calcium-dependent protein kinase 1"/>
    <property type="match status" value="1"/>
</dbReference>
<dbReference type="Pfam" id="PF13833">
    <property type="entry name" value="EF-hand_8"/>
    <property type="match status" value="1"/>
</dbReference>
<dbReference type="PROSITE" id="PS50222">
    <property type="entry name" value="EF_HAND_2"/>
    <property type="match status" value="1"/>
</dbReference>
<dbReference type="SMART" id="SM00054">
    <property type="entry name" value="EFh"/>
    <property type="match status" value="2"/>
</dbReference>
<dbReference type="Pfam" id="PF13499">
    <property type="entry name" value="EF-hand_7"/>
    <property type="match status" value="1"/>
</dbReference>
<keyword evidence="3" id="KW-0723">Serine/threonine-protein kinase</keyword>
<dbReference type="InterPro" id="IPR011009">
    <property type="entry name" value="Kinase-like_dom_sf"/>
</dbReference>
<dbReference type="PROSITE" id="PS00107">
    <property type="entry name" value="PROTEIN_KINASE_ATP"/>
    <property type="match status" value="1"/>
</dbReference>
<feature type="domain" description="Protein kinase" evidence="17">
    <location>
        <begin position="76"/>
        <end position="333"/>
    </location>
</feature>
<evidence type="ECO:0000256" key="4">
    <source>
        <dbReference type="ARBA" id="ARBA00022679"/>
    </source>
</evidence>
<dbReference type="SMART" id="SM00220">
    <property type="entry name" value="S_TKc"/>
    <property type="match status" value="1"/>
</dbReference>
<evidence type="ECO:0000256" key="10">
    <source>
        <dbReference type="ARBA" id="ARBA00022837"/>
    </source>
</evidence>
<accession>A0A2T7CAH8</accession>
<dbReference type="SUPFAM" id="SSF47473">
    <property type="entry name" value="EF-hand"/>
    <property type="match status" value="1"/>
</dbReference>
<reference evidence="19 20" key="1">
    <citation type="submission" date="2018-04" db="EMBL/GenBank/DDBJ databases">
        <title>WGS assembly of Panicum hallii var. hallii HAL2.</title>
        <authorList>
            <person name="Lovell J."/>
            <person name="Jenkins J."/>
            <person name="Lowry D."/>
            <person name="Mamidi S."/>
            <person name="Sreedasyam A."/>
            <person name="Weng X."/>
            <person name="Barry K."/>
            <person name="Bonette J."/>
            <person name="Campitelli B."/>
            <person name="Daum C."/>
            <person name="Gordon S."/>
            <person name="Gould B."/>
            <person name="Lipzen A."/>
            <person name="MacQueen A."/>
            <person name="Palacio-Mejia J."/>
            <person name="Plott C."/>
            <person name="Shakirov E."/>
            <person name="Shu S."/>
            <person name="Yoshinaga Y."/>
            <person name="Zane M."/>
            <person name="Rokhsar D."/>
            <person name="Grimwood J."/>
            <person name="Schmutz J."/>
            <person name="Juenger T."/>
        </authorList>
    </citation>
    <scope>NUCLEOTIDE SEQUENCE [LARGE SCALE GENOMIC DNA]</scope>
    <source>
        <strain evidence="20">cv. HAL2</strain>
    </source>
</reference>
<evidence type="ECO:0000256" key="9">
    <source>
        <dbReference type="ARBA" id="ARBA00022777"/>
    </source>
</evidence>
<evidence type="ECO:0000313" key="19">
    <source>
        <dbReference type="EMBL" id="PUZ40349.1"/>
    </source>
</evidence>
<evidence type="ECO:0000259" key="17">
    <source>
        <dbReference type="PROSITE" id="PS50011"/>
    </source>
</evidence>
<dbReference type="InterPro" id="IPR002048">
    <property type="entry name" value="EF_hand_dom"/>
</dbReference>
<evidence type="ECO:0000256" key="11">
    <source>
        <dbReference type="ARBA" id="ARBA00022840"/>
    </source>
</evidence>
<keyword evidence="9" id="KW-0418">Kinase</keyword>
<dbReference type="FunFam" id="1.10.510.10:FF:000178">
    <property type="entry name" value="Calcium-dependent protein kinase 5"/>
    <property type="match status" value="1"/>
</dbReference>
<comment type="catalytic activity">
    <reaction evidence="15">
        <text>L-seryl-[protein] + ATP = O-phospho-L-seryl-[protein] + ADP + H(+)</text>
        <dbReference type="Rhea" id="RHEA:17989"/>
        <dbReference type="Rhea" id="RHEA-COMP:9863"/>
        <dbReference type="Rhea" id="RHEA-COMP:11604"/>
        <dbReference type="ChEBI" id="CHEBI:15378"/>
        <dbReference type="ChEBI" id="CHEBI:29999"/>
        <dbReference type="ChEBI" id="CHEBI:30616"/>
        <dbReference type="ChEBI" id="CHEBI:83421"/>
        <dbReference type="ChEBI" id="CHEBI:456216"/>
        <dbReference type="EC" id="2.7.11.1"/>
    </reaction>
</comment>
<dbReference type="OrthoDB" id="40902at2759"/>
<evidence type="ECO:0000256" key="12">
    <source>
        <dbReference type="ARBA" id="ARBA00023288"/>
    </source>
</evidence>
<dbReference type="InterPro" id="IPR000719">
    <property type="entry name" value="Prot_kinase_dom"/>
</dbReference>
<dbReference type="InterPro" id="IPR050205">
    <property type="entry name" value="CDPK_Ser/Thr_kinases"/>
</dbReference>
<dbReference type="STRING" id="1504633.A0A2T7CAH8"/>
<evidence type="ECO:0000259" key="18">
    <source>
        <dbReference type="PROSITE" id="PS50222"/>
    </source>
</evidence>
<keyword evidence="6" id="KW-0479">Metal-binding</keyword>
<evidence type="ECO:0000256" key="7">
    <source>
        <dbReference type="ARBA" id="ARBA00022737"/>
    </source>
</evidence>
<dbReference type="PANTHER" id="PTHR24349">
    <property type="entry name" value="SERINE/THREONINE-PROTEIN KINASE"/>
    <property type="match status" value="1"/>
</dbReference>
<proteinExistence type="inferred from homology"/>
<evidence type="ECO:0000256" key="8">
    <source>
        <dbReference type="ARBA" id="ARBA00022741"/>
    </source>
</evidence>
<dbReference type="EMBL" id="CM009757">
    <property type="protein sequence ID" value="PUZ40349.1"/>
    <property type="molecule type" value="Genomic_DNA"/>
</dbReference>
<keyword evidence="11 16" id="KW-0067">ATP-binding</keyword>
<dbReference type="InterPro" id="IPR011992">
    <property type="entry name" value="EF-hand-dom_pair"/>
</dbReference>
<dbReference type="PROSITE" id="PS50011">
    <property type="entry name" value="PROTEIN_KINASE_DOM"/>
    <property type="match status" value="1"/>
</dbReference>
<evidence type="ECO:0000256" key="5">
    <source>
        <dbReference type="ARBA" id="ARBA00022707"/>
    </source>
</evidence>
<evidence type="ECO:0000256" key="6">
    <source>
        <dbReference type="ARBA" id="ARBA00022723"/>
    </source>
</evidence>
<comment type="catalytic activity">
    <reaction evidence="14">
        <text>L-threonyl-[protein] + ATP = O-phospho-L-threonyl-[protein] + ADP + H(+)</text>
        <dbReference type="Rhea" id="RHEA:46608"/>
        <dbReference type="Rhea" id="RHEA-COMP:11060"/>
        <dbReference type="Rhea" id="RHEA-COMP:11605"/>
        <dbReference type="ChEBI" id="CHEBI:15378"/>
        <dbReference type="ChEBI" id="CHEBI:30013"/>
        <dbReference type="ChEBI" id="CHEBI:30616"/>
        <dbReference type="ChEBI" id="CHEBI:61977"/>
        <dbReference type="ChEBI" id="CHEBI:456216"/>
        <dbReference type="EC" id="2.7.11.1"/>
    </reaction>
</comment>
<dbReference type="CDD" id="cd00051">
    <property type="entry name" value="EFh"/>
    <property type="match status" value="1"/>
</dbReference>
<dbReference type="EC" id="2.7.11.1" evidence="2"/>
<keyword evidence="10" id="KW-0106">Calcium</keyword>
<dbReference type="PROSITE" id="PS00108">
    <property type="entry name" value="PROTEIN_KINASE_ST"/>
    <property type="match status" value="1"/>
</dbReference>
<keyword evidence="7" id="KW-0677">Repeat</keyword>
<comment type="subcellular location">
    <subcellularLocation>
        <location evidence="1">Membrane</location>
        <topology evidence="1">Lipid-anchor</topology>
    </subcellularLocation>
</comment>
<evidence type="ECO:0000256" key="1">
    <source>
        <dbReference type="ARBA" id="ARBA00004635"/>
    </source>
</evidence>
<keyword evidence="12" id="KW-0449">Lipoprotein</keyword>
<evidence type="ECO:0000256" key="2">
    <source>
        <dbReference type="ARBA" id="ARBA00012513"/>
    </source>
</evidence>
<evidence type="ECO:0000313" key="20">
    <source>
        <dbReference type="Proteomes" id="UP000244336"/>
    </source>
</evidence>
<dbReference type="GO" id="GO:0005524">
    <property type="term" value="F:ATP binding"/>
    <property type="evidence" value="ECO:0007669"/>
    <property type="project" value="UniProtKB-UniRule"/>
</dbReference>
<dbReference type="GO" id="GO:0004674">
    <property type="term" value="F:protein serine/threonine kinase activity"/>
    <property type="evidence" value="ECO:0007669"/>
    <property type="project" value="UniProtKB-KW"/>
</dbReference>
<feature type="domain" description="EF-hand" evidence="18">
    <location>
        <begin position="375"/>
        <end position="410"/>
    </location>
</feature>
<keyword evidence="8 16" id="KW-0547">Nucleotide-binding</keyword>
<protein>
    <recommendedName>
        <fullName evidence="2">non-specific serine/threonine protein kinase</fullName>
        <ecNumber evidence="2">2.7.11.1</ecNumber>
    </recommendedName>
</protein>
<evidence type="ECO:0000256" key="16">
    <source>
        <dbReference type="PROSITE-ProRule" id="PRU10141"/>
    </source>
</evidence>
<dbReference type="CDD" id="cd05117">
    <property type="entry name" value="STKc_CAMK"/>
    <property type="match status" value="1"/>
</dbReference>
<dbReference type="Pfam" id="PF00069">
    <property type="entry name" value="Pkinase"/>
    <property type="match status" value="1"/>
</dbReference>
<dbReference type="GO" id="GO:0016020">
    <property type="term" value="C:membrane"/>
    <property type="evidence" value="ECO:0007669"/>
    <property type="project" value="UniProtKB-SubCell"/>
</dbReference>
<evidence type="ECO:0000256" key="15">
    <source>
        <dbReference type="ARBA" id="ARBA00048679"/>
    </source>
</evidence>
<evidence type="ECO:0000256" key="3">
    <source>
        <dbReference type="ARBA" id="ARBA00022527"/>
    </source>
</evidence>
<dbReference type="Gene3D" id="1.10.238.10">
    <property type="entry name" value="EF-hand"/>
    <property type="match status" value="2"/>
</dbReference>